<proteinExistence type="predicted"/>
<comment type="caution">
    <text evidence="1">The sequence shown here is derived from an EMBL/GenBank/DDBJ whole genome shotgun (WGS) entry which is preliminary data.</text>
</comment>
<organism evidence="1 2">
    <name type="scientific">Polyangium fumosum</name>
    <dbReference type="NCBI Taxonomy" id="889272"/>
    <lineage>
        <taxon>Bacteria</taxon>
        <taxon>Pseudomonadati</taxon>
        <taxon>Myxococcota</taxon>
        <taxon>Polyangia</taxon>
        <taxon>Polyangiales</taxon>
        <taxon>Polyangiaceae</taxon>
        <taxon>Polyangium</taxon>
    </lineage>
</organism>
<name>A0A4U1J7Q4_9BACT</name>
<protein>
    <submittedName>
        <fullName evidence="1">Uncharacterized protein</fullName>
    </submittedName>
</protein>
<dbReference type="Proteomes" id="UP000309215">
    <property type="component" value="Unassembled WGS sequence"/>
</dbReference>
<evidence type="ECO:0000313" key="1">
    <source>
        <dbReference type="EMBL" id="TKD03401.1"/>
    </source>
</evidence>
<keyword evidence="2" id="KW-1185">Reference proteome</keyword>
<reference evidence="1 2" key="1">
    <citation type="submission" date="2019-04" db="EMBL/GenBank/DDBJ databases">
        <authorList>
            <person name="Li Y."/>
            <person name="Wang J."/>
        </authorList>
    </citation>
    <scope>NUCLEOTIDE SEQUENCE [LARGE SCALE GENOMIC DNA]</scope>
    <source>
        <strain evidence="1 2">DSM 14668</strain>
    </source>
</reference>
<sequence length="139" mass="15789">MNEQAREAATRLIVGMVRDGHGLHLQAEVREDRGELWIVFTGGKWGEHELCFSTYSPESIQKHWEGYCESNGFVTVPSSGPIFICPHCHGEMRAQDYPQHMFAVHIRLADPVSDTRVANCEIASWNDRYPDHALPLLEV</sequence>
<accession>A0A4U1J7Q4</accession>
<dbReference type="RefSeq" id="WP_136931754.1">
    <property type="nucleotide sequence ID" value="NZ_SSMQ01000029.1"/>
</dbReference>
<gene>
    <name evidence="1" type="ORF">E8A74_25900</name>
</gene>
<evidence type="ECO:0000313" key="2">
    <source>
        <dbReference type="Proteomes" id="UP000309215"/>
    </source>
</evidence>
<dbReference type="EMBL" id="SSMQ01000029">
    <property type="protein sequence ID" value="TKD03401.1"/>
    <property type="molecule type" value="Genomic_DNA"/>
</dbReference>
<dbReference type="AlphaFoldDB" id="A0A4U1J7Q4"/>